<evidence type="ECO:0000313" key="2">
    <source>
        <dbReference type="Proteomes" id="UP000235145"/>
    </source>
</evidence>
<evidence type="ECO:0000313" key="1">
    <source>
        <dbReference type="EMBL" id="KAJ0189184.1"/>
    </source>
</evidence>
<dbReference type="EMBL" id="NBSK02000008">
    <property type="protein sequence ID" value="KAJ0189184.1"/>
    <property type="molecule type" value="Genomic_DNA"/>
</dbReference>
<protein>
    <submittedName>
        <fullName evidence="1">Uncharacterized protein</fullName>
    </submittedName>
</protein>
<proteinExistence type="predicted"/>
<accession>A0A9R1WVS9</accession>
<reference evidence="1 2" key="1">
    <citation type="journal article" date="2017" name="Nat. Commun.">
        <title>Genome assembly with in vitro proximity ligation data and whole-genome triplication in lettuce.</title>
        <authorList>
            <person name="Reyes-Chin-Wo S."/>
            <person name="Wang Z."/>
            <person name="Yang X."/>
            <person name="Kozik A."/>
            <person name="Arikit S."/>
            <person name="Song C."/>
            <person name="Xia L."/>
            <person name="Froenicke L."/>
            <person name="Lavelle D.O."/>
            <person name="Truco M.J."/>
            <person name="Xia R."/>
            <person name="Zhu S."/>
            <person name="Xu C."/>
            <person name="Xu H."/>
            <person name="Xu X."/>
            <person name="Cox K."/>
            <person name="Korf I."/>
            <person name="Meyers B.C."/>
            <person name="Michelmore R.W."/>
        </authorList>
    </citation>
    <scope>NUCLEOTIDE SEQUENCE [LARGE SCALE GENOMIC DNA]</scope>
    <source>
        <strain evidence="2">cv. Salinas</strain>
        <tissue evidence="1">Seedlings</tissue>
    </source>
</reference>
<keyword evidence="2" id="KW-1185">Reference proteome</keyword>
<comment type="caution">
    <text evidence="1">The sequence shown here is derived from an EMBL/GenBank/DDBJ whole genome shotgun (WGS) entry which is preliminary data.</text>
</comment>
<gene>
    <name evidence="1" type="ORF">LSAT_V11C800400660</name>
</gene>
<dbReference type="Proteomes" id="UP000235145">
    <property type="component" value="Unassembled WGS sequence"/>
</dbReference>
<dbReference type="AlphaFoldDB" id="A0A9R1WVS9"/>
<name>A0A9R1WVS9_LACSA</name>
<organism evidence="1 2">
    <name type="scientific">Lactuca sativa</name>
    <name type="common">Garden lettuce</name>
    <dbReference type="NCBI Taxonomy" id="4236"/>
    <lineage>
        <taxon>Eukaryota</taxon>
        <taxon>Viridiplantae</taxon>
        <taxon>Streptophyta</taxon>
        <taxon>Embryophyta</taxon>
        <taxon>Tracheophyta</taxon>
        <taxon>Spermatophyta</taxon>
        <taxon>Magnoliopsida</taxon>
        <taxon>eudicotyledons</taxon>
        <taxon>Gunneridae</taxon>
        <taxon>Pentapetalae</taxon>
        <taxon>asterids</taxon>
        <taxon>campanulids</taxon>
        <taxon>Asterales</taxon>
        <taxon>Asteraceae</taxon>
        <taxon>Cichorioideae</taxon>
        <taxon>Cichorieae</taxon>
        <taxon>Lactucinae</taxon>
        <taxon>Lactuca</taxon>
    </lineage>
</organism>
<sequence length="254" mass="29497">MGVLPFSNGRAYLDRTASLRLNNYIYNDINKCMCNFMNFSRNILCQKCKTEGPKRVLIYEFCKQHKVFTLQRATSQKATKFRRVGVSFVSVISLIMRGMLSVESVMVKGQIMWKLSMKRRCGKSLLNFVTLLGLLGLDAWLFMESDWAIVLGWQKTGGRGPKILWKNLEDMVESFRDRVAIEVEASVLHTTDANHLWSTMAQLIKKVTARRMKSVRVKERYNAANLEAWKVVDITKRPWPMKRYIGDWTQKKVI</sequence>